<comment type="function">
    <text evidence="2">One of several proteins that assist in the late maturation steps of the functional core of the 30S ribosomal subunit. Associates with free 30S ribosomal subunits (but not with 30S subunits that are part of 70S ribosomes or polysomes). Required for efficient processing of 16S rRNA. May interact with the 5'-terminal helix region of 16S rRNA.</text>
</comment>
<dbReference type="GO" id="GO:0030490">
    <property type="term" value="P:maturation of SSU-rRNA"/>
    <property type="evidence" value="ECO:0007669"/>
    <property type="project" value="UniProtKB-UniRule"/>
</dbReference>
<comment type="subcellular location">
    <subcellularLocation>
        <location evidence="2">Cytoplasm</location>
    </subcellularLocation>
</comment>
<keyword evidence="1 2" id="KW-0690">Ribosome biogenesis</keyword>
<comment type="subunit">
    <text evidence="2">Monomer. Binds 30S ribosomal subunits, but not 50S ribosomal subunits or 70S ribosomes.</text>
</comment>
<sequence>MSSQRIDRVNALLLREISTILQRDFEFKGSLVTVSEVETTPDMREAKVFISVLGGNYKIALEKIRNKRAFIQSKIAKRVVLRNTPILDFRYDGSASRGVSMVNLLDEVEELPKAPVEDIDDSKSSED</sequence>
<dbReference type="RefSeq" id="WP_200311851.1">
    <property type="nucleotide sequence ID" value="NZ_JAENIM010000041.1"/>
</dbReference>
<dbReference type="PANTHER" id="PTHR33515:SF1">
    <property type="entry name" value="RIBOSOME-BINDING FACTOR A, CHLOROPLASTIC-RELATED"/>
    <property type="match status" value="1"/>
</dbReference>
<evidence type="ECO:0000256" key="1">
    <source>
        <dbReference type="ARBA" id="ARBA00022517"/>
    </source>
</evidence>
<dbReference type="InterPro" id="IPR023799">
    <property type="entry name" value="RbfA_dom_sf"/>
</dbReference>
<dbReference type="Proteomes" id="UP000624703">
    <property type="component" value="Unassembled WGS sequence"/>
</dbReference>
<name>A0A8J7MEC7_9BACT</name>
<dbReference type="PROSITE" id="PS01319">
    <property type="entry name" value="RBFA"/>
    <property type="match status" value="1"/>
</dbReference>
<proteinExistence type="inferred from homology"/>
<dbReference type="InterPro" id="IPR020053">
    <property type="entry name" value="Ribosome-bd_factorA_CS"/>
</dbReference>
<evidence type="ECO:0000313" key="4">
    <source>
        <dbReference type="Proteomes" id="UP000624703"/>
    </source>
</evidence>
<dbReference type="NCBIfam" id="TIGR00082">
    <property type="entry name" value="rbfA"/>
    <property type="match status" value="1"/>
</dbReference>
<comment type="caution">
    <text evidence="3">The sequence shown here is derived from an EMBL/GenBank/DDBJ whole genome shotgun (WGS) entry which is preliminary data.</text>
</comment>
<reference evidence="3" key="1">
    <citation type="submission" date="2021-01" db="EMBL/GenBank/DDBJ databases">
        <title>Modified the classification status of verrucomicrobia.</title>
        <authorList>
            <person name="Feng X."/>
        </authorList>
    </citation>
    <scope>NUCLEOTIDE SEQUENCE</scope>
    <source>
        <strain evidence="3">_KCTC 22039</strain>
    </source>
</reference>
<dbReference type="EMBL" id="JAENIM010000041">
    <property type="protein sequence ID" value="MBK1791837.1"/>
    <property type="molecule type" value="Genomic_DNA"/>
</dbReference>
<dbReference type="GO" id="GO:0043024">
    <property type="term" value="F:ribosomal small subunit binding"/>
    <property type="evidence" value="ECO:0007669"/>
    <property type="project" value="TreeGrafter"/>
</dbReference>
<comment type="similarity">
    <text evidence="2">Belongs to the RbfA family.</text>
</comment>
<dbReference type="GO" id="GO:0005829">
    <property type="term" value="C:cytosol"/>
    <property type="evidence" value="ECO:0007669"/>
    <property type="project" value="TreeGrafter"/>
</dbReference>
<accession>A0A8J7MEC7</accession>
<protein>
    <recommendedName>
        <fullName evidence="2">Ribosome-binding factor A</fullName>
    </recommendedName>
</protein>
<evidence type="ECO:0000256" key="2">
    <source>
        <dbReference type="HAMAP-Rule" id="MF_00003"/>
    </source>
</evidence>
<keyword evidence="2" id="KW-0963">Cytoplasm</keyword>
<organism evidence="3 4">
    <name type="scientific">Persicirhabdus sediminis</name>
    <dbReference type="NCBI Taxonomy" id="454144"/>
    <lineage>
        <taxon>Bacteria</taxon>
        <taxon>Pseudomonadati</taxon>
        <taxon>Verrucomicrobiota</taxon>
        <taxon>Verrucomicrobiia</taxon>
        <taxon>Verrucomicrobiales</taxon>
        <taxon>Verrucomicrobiaceae</taxon>
        <taxon>Persicirhabdus</taxon>
    </lineage>
</organism>
<dbReference type="AlphaFoldDB" id="A0A8J7MEC7"/>
<dbReference type="SUPFAM" id="SSF89919">
    <property type="entry name" value="Ribosome-binding factor A, RbfA"/>
    <property type="match status" value="1"/>
</dbReference>
<keyword evidence="4" id="KW-1185">Reference proteome</keyword>
<dbReference type="Gene3D" id="3.30.300.20">
    <property type="match status" value="1"/>
</dbReference>
<dbReference type="InterPro" id="IPR015946">
    <property type="entry name" value="KH_dom-like_a/b"/>
</dbReference>
<dbReference type="PANTHER" id="PTHR33515">
    <property type="entry name" value="RIBOSOME-BINDING FACTOR A, CHLOROPLASTIC-RELATED"/>
    <property type="match status" value="1"/>
</dbReference>
<dbReference type="InterPro" id="IPR000238">
    <property type="entry name" value="RbfA"/>
</dbReference>
<evidence type="ECO:0000313" key="3">
    <source>
        <dbReference type="EMBL" id="MBK1791837.1"/>
    </source>
</evidence>
<gene>
    <name evidence="2 3" type="primary">rbfA</name>
    <name evidence="3" type="ORF">JIN82_11800</name>
</gene>
<dbReference type="HAMAP" id="MF_00003">
    <property type="entry name" value="RbfA"/>
    <property type="match status" value="1"/>
</dbReference>
<dbReference type="Pfam" id="PF02033">
    <property type="entry name" value="RBFA"/>
    <property type="match status" value="1"/>
</dbReference>